<dbReference type="InParanoid" id="A0A0C3I0F8"/>
<dbReference type="AlphaFoldDB" id="A0A0C3I0F8"/>
<organism evidence="1 2">
    <name type="scientific">Oidiodendron maius (strain Zn)</name>
    <dbReference type="NCBI Taxonomy" id="913774"/>
    <lineage>
        <taxon>Eukaryota</taxon>
        <taxon>Fungi</taxon>
        <taxon>Dikarya</taxon>
        <taxon>Ascomycota</taxon>
        <taxon>Pezizomycotina</taxon>
        <taxon>Leotiomycetes</taxon>
        <taxon>Leotiomycetes incertae sedis</taxon>
        <taxon>Myxotrichaceae</taxon>
        <taxon>Oidiodendron</taxon>
    </lineage>
</organism>
<name>A0A0C3I0F8_OIDMZ</name>
<keyword evidence="2" id="KW-1185">Reference proteome</keyword>
<proteinExistence type="predicted"/>
<protein>
    <submittedName>
        <fullName evidence="1">Uncharacterized protein</fullName>
    </submittedName>
</protein>
<evidence type="ECO:0000313" key="2">
    <source>
        <dbReference type="Proteomes" id="UP000054321"/>
    </source>
</evidence>
<reference evidence="1 2" key="1">
    <citation type="submission" date="2014-04" db="EMBL/GenBank/DDBJ databases">
        <authorList>
            <consortium name="DOE Joint Genome Institute"/>
            <person name="Kuo A."/>
            <person name="Martino E."/>
            <person name="Perotto S."/>
            <person name="Kohler A."/>
            <person name="Nagy L.G."/>
            <person name="Floudas D."/>
            <person name="Copeland A."/>
            <person name="Barry K.W."/>
            <person name="Cichocki N."/>
            <person name="Veneault-Fourrey C."/>
            <person name="LaButti K."/>
            <person name="Lindquist E.A."/>
            <person name="Lipzen A."/>
            <person name="Lundell T."/>
            <person name="Morin E."/>
            <person name="Murat C."/>
            <person name="Sun H."/>
            <person name="Tunlid A."/>
            <person name="Henrissat B."/>
            <person name="Grigoriev I.V."/>
            <person name="Hibbett D.S."/>
            <person name="Martin F."/>
            <person name="Nordberg H.P."/>
            <person name="Cantor M.N."/>
            <person name="Hua S.X."/>
        </authorList>
    </citation>
    <scope>NUCLEOTIDE SEQUENCE [LARGE SCALE GENOMIC DNA]</scope>
    <source>
        <strain evidence="1 2">Zn</strain>
    </source>
</reference>
<dbReference type="STRING" id="913774.A0A0C3I0F8"/>
<dbReference type="Proteomes" id="UP000054321">
    <property type="component" value="Unassembled WGS sequence"/>
</dbReference>
<dbReference type="OrthoDB" id="3946750at2759"/>
<accession>A0A0C3I0F8</accession>
<gene>
    <name evidence="1" type="ORF">OIDMADRAFT_188058</name>
</gene>
<evidence type="ECO:0000313" key="1">
    <source>
        <dbReference type="EMBL" id="KIN08545.1"/>
    </source>
</evidence>
<dbReference type="EMBL" id="KN832870">
    <property type="protein sequence ID" value="KIN08545.1"/>
    <property type="molecule type" value="Genomic_DNA"/>
</dbReference>
<sequence length="388" mass="42831">MTGNYVRDFPEDFDAKWTVNNNGAESLTPQPRVDAWGYDKTPQGLEVSYEQEAQSSEKEFIDGLGSANAFASNPDIPRIQTSLDRSPQGLETLFAEERKLEHERDPYSKLPQGLETSYTEECAAQEADTLFEQETRLSDNIAKKTTIQTDQELAHEVRSIYEDAYGKIDSLHRQVPEAAIVHKAEQNTQDIEPTVYTILAYDPTTQSVSTAETTSIVPDTAQPLTPAEALLRLSSPAKFIPHFGSLQAEGYEIVSGSEDVLVWRKVRPSTPMPHLAHTKAMNPIDGTRSAPIVATGNFASPTGFVNHDILDDSDHDFKSNIDVRREEDVFSGKSSWSEDAEQPRRKKIGTGKKMLIGAAWLGGLSYTLGVVSEYFKTGSIDGLGPQGF</sequence>
<dbReference type="HOGENOM" id="CLU_711927_0_0_1"/>
<reference evidence="2" key="2">
    <citation type="submission" date="2015-01" db="EMBL/GenBank/DDBJ databases">
        <title>Evolutionary Origins and Diversification of the Mycorrhizal Mutualists.</title>
        <authorList>
            <consortium name="DOE Joint Genome Institute"/>
            <consortium name="Mycorrhizal Genomics Consortium"/>
            <person name="Kohler A."/>
            <person name="Kuo A."/>
            <person name="Nagy L.G."/>
            <person name="Floudas D."/>
            <person name="Copeland A."/>
            <person name="Barry K.W."/>
            <person name="Cichocki N."/>
            <person name="Veneault-Fourrey C."/>
            <person name="LaButti K."/>
            <person name="Lindquist E.A."/>
            <person name="Lipzen A."/>
            <person name="Lundell T."/>
            <person name="Morin E."/>
            <person name="Murat C."/>
            <person name="Riley R."/>
            <person name="Ohm R."/>
            <person name="Sun H."/>
            <person name="Tunlid A."/>
            <person name="Henrissat B."/>
            <person name="Grigoriev I.V."/>
            <person name="Hibbett D.S."/>
            <person name="Martin F."/>
        </authorList>
    </citation>
    <scope>NUCLEOTIDE SEQUENCE [LARGE SCALE GENOMIC DNA]</scope>
    <source>
        <strain evidence="2">Zn</strain>
    </source>
</reference>